<evidence type="ECO:0000313" key="2">
    <source>
        <dbReference type="Proteomes" id="UP000185494"/>
    </source>
</evidence>
<gene>
    <name evidence="1" type="ORF">RGI145_12620</name>
</gene>
<dbReference type="Proteomes" id="UP000185494">
    <property type="component" value="Chromosome 1"/>
</dbReference>
<dbReference type="STRING" id="257708.RGI145_12620"/>
<reference evidence="1 2" key="1">
    <citation type="submission" date="2016-05" db="EMBL/GenBank/DDBJ databases">
        <title>Complete Genome and Methylome Analysis of Psychrotrophic Bacterial Isolates from Antarctic Lake Untersee.</title>
        <authorList>
            <person name="Fomenkov A."/>
            <person name="Akimov V.N."/>
            <person name="Vasilyeva L.V."/>
            <person name="Andersen D."/>
            <person name="Vincze T."/>
            <person name="Roberts R.J."/>
        </authorList>
    </citation>
    <scope>NUCLEOTIDE SEQUENCE [LARGE SCALE GENOMIC DNA]</scope>
    <source>
        <strain evidence="1 2">U14-5</strain>
    </source>
</reference>
<evidence type="ECO:0000313" key="1">
    <source>
        <dbReference type="EMBL" id="APT57833.1"/>
    </source>
</evidence>
<sequence>MRRFQPQAECDRLLHFLRQRMIRDVTLDGVARPSLGPASMPGPMLALASAPVPPAGAARMPAKSPPAAAESVWTVDNARVLEALAHPVLRATAPELAQGLRETVLALGTDGMAARRWLPPVLEVRSDDPRAFEVVTGTSRFTGDLSRGLVIESLCDGDAPDAEAARHTGNLVEFRLGRRAHCLDVEDSIADCGLRRTADGVVLFHESRLAVPGSPGLRGLLRRGRPRPVGTLRYEYALRAGDPVLRLTVTLRAEPGIQLRAVRVTTAWDELSLSPLRRGVLGGRDGALSRHALPAGGGAALRLHDGPLDHLAVAGHGDAADGAHALHARPRTPATVASVTAHTDGAGRLHWLLVRHGVTSLAGGESFVVREDRLQLTGTAEGVAQAVRTMAPDGTMAGRDPSPPEEPVAALLAVAATLLLAPPETGAEERATLLSWCQAHLGPLLEQAPGLPTRSLCDLVLALDALARLPGGESRRDLLREPVRTLLARQADGEEGIFAEGPGQDGQEAGTLSMASHASGLLALSRLALLDPSWPGLGDALARGVAALRLGAMDLPGRTAPLETILIRRRCSDGPWQRSGVVSAEECGLLLRALTALDLVAEEGRLELSEALRERAGVMIGQGQRVLRGLLWDHGPDGLEAKGSALGNARAGLGHGRAQAALLLALLPPEPEIAARRPERAVTGVSGPEQNSEAGTVPVAAGYC</sequence>
<dbReference type="RefSeq" id="WP_075798648.1">
    <property type="nucleotide sequence ID" value="NZ_CP015583.1"/>
</dbReference>
<dbReference type="AlphaFoldDB" id="A0A1L7AGD3"/>
<name>A0A1L7AGD3_9PROT</name>
<organism evidence="1 2">
    <name type="scientific">Roseomonas gilardii</name>
    <dbReference type="NCBI Taxonomy" id="257708"/>
    <lineage>
        <taxon>Bacteria</taxon>
        <taxon>Pseudomonadati</taxon>
        <taxon>Pseudomonadota</taxon>
        <taxon>Alphaproteobacteria</taxon>
        <taxon>Acetobacterales</taxon>
        <taxon>Roseomonadaceae</taxon>
        <taxon>Roseomonas</taxon>
    </lineage>
</organism>
<accession>A0A1L7AGD3</accession>
<proteinExistence type="predicted"/>
<dbReference type="KEGG" id="rgi:RGI145_12620"/>
<protein>
    <submittedName>
        <fullName evidence="1">Uncharacterized protein</fullName>
    </submittedName>
</protein>
<dbReference type="EMBL" id="CP015583">
    <property type="protein sequence ID" value="APT57833.1"/>
    <property type="molecule type" value="Genomic_DNA"/>
</dbReference>